<keyword evidence="3" id="KW-1185">Reference proteome</keyword>
<sequence length="272" mass="30036">MRVIDLKVVFRISEGNELVDFKNITWLSPGTVDQCLQSNCGSVNDELVDKTSYAYTHVHALAIVVEWRPGDTPCDDDRPRHRAFDTRRDSRRDRPRRQNSRASAEPYATVGSGQSSRLSEPNRTERPAIGHVIGNGTQQAVVMVDRICSFDFHCATFRPVLFYPVVMAVTGAGSRTAAEPVFSAPLRHMYSLPSATVVVVDVRRVASRCAAPRRAVAVVRSTSSSGGACHLEKLFFISTAFRNACFPIIFGHISSTAEMGRHTCGNKIMNVH</sequence>
<feature type="compositionally biased region" description="Basic and acidic residues" evidence="1">
    <location>
        <begin position="75"/>
        <end position="92"/>
    </location>
</feature>
<accession>A0A183IDX6</accession>
<organism evidence="4">
    <name type="scientific">Soboliphyme baturini</name>
    <dbReference type="NCBI Taxonomy" id="241478"/>
    <lineage>
        <taxon>Eukaryota</taxon>
        <taxon>Metazoa</taxon>
        <taxon>Ecdysozoa</taxon>
        <taxon>Nematoda</taxon>
        <taxon>Enoplea</taxon>
        <taxon>Dorylaimia</taxon>
        <taxon>Dioctophymatida</taxon>
        <taxon>Dioctophymatoidea</taxon>
        <taxon>Soboliphymatidae</taxon>
        <taxon>Soboliphyme</taxon>
    </lineage>
</organism>
<evidence type="ECO:0000313" key="4">
    <source>
        <dbReference type="WBParaSite" id="SBAD_0000190801-mRNA-1"/>
    </source>
</evidence>
<feature type="region of interest" description="Disordered" evidence="1">
    <location>
        <begin position="72"/>
        <end position="129"/>
    </location>
</feature>
<proteinExistence type="predicted"/>
<protein>
    <submittedName>
        <fullName evidence="2 4">Uncharacterized protein</fullName>
    </submittedName>
</protein>
<name>A0A183IDX6_9BILA</name>
<dbReference type="EMBL" id="UZAM01006965">
    <property type="protein sequence ID" value="VDO95587.1"/>
    <property type="molecule type" value="Genomic_DNA"/>
</dbReference>
<evidence type="ECO:0000256" key="1">
    <source>
        <dbReference type="SAM" id="MobiDB-lite"/>
    </source>
</evidence>
<reference evidence="2 3" key="2">
    <citation type="submission" date="2018-11" db="EMBL/GenBank/DDBJ databases">
        <authorList>
            <consortium name="Pathogen Informatics"/>
        </authorList>
    </citation>
    <scope>NUCLEOTIDE SEQUENCE [LARGE SCALE GENOMIC DNA]</scope>
</reference>
<evidence type="ECO:0000313" key="3">
    <source>
        <dbReference type="Proteomes" id="UP000270296"/>
    </source>
</evidence>
<reference evidence="4" key="1">
    <citation type="submission" date="2016-06" db="UniProtKB">
        <authorList>
            <consortium name="WormBaseParasite"/>
        </authorList>
    </citation>
    <scope>IDENTIFICATION</scope>
</reference>
<gene>
    <name evidence="2" type="ORF">SBAD_LOCUS1820</name>
</gene>
<evidence type="ECO:0000313" key="2">
    <source>
        <dbReference type="EMBL" id="VDO95587.1"/>
    </source>
</evidence>
<dbReference type="AlphaFoldDB" id="A0A183IDX6"/>
<dbReference type="WBParaSite" id="SBAD_0000190801-mRNA-1">
    <property type="protein sequence ID" value="SBAD_0000190801-mRNA-1"/>
    <property type="gene ID" value="SBAD_0000190801"/>
</dbReference>
<dbReference type="Proteomes" id="UP000270296">
    <property type="component" value="Unassembled WGS sequence"/>
</dbReference>